<dbReference type="PANTHER" id="PTHR47337">
    <property type="entry name" value="TETRATRICOPEPTIDE REPEAT (TPR)-LIKE SUPERFAMILY PROTEIN"/>
    <property type="match status" value="1"/>
</dbReference>
<dbReference type="SUPFAM" id="SSF48452">
    <property type="entry name" value="TPR-like"/>
    <property type="match status" value="1"/>
</dbReference>
<dbReference type="SMART" id="SM00028">
    <property type="entry name" value="TPR"/>
    <property type="match status" value="3"/>
</dbReference>
<comment type="caution">
    <text evidence="3">The sequence shown here is derived from an EMBL/GenBank/DDBJ whole genome shotgun (WGS) entry which is preliminary data.</text>
</comment>
<organism evidence="3 4">
    <name type="scientific">Mucuna pruriens</name>
    <name type="common">Velvet bean</name>
    <name type="synonym">Dolichos pruriens</name>
    <dbReference type="NCBI Taxonomy" id="157652"/>
    <lineage>
        <taxon>Eukaryota</taxon>
        <taxon>Viridiplantae</taxon>
        <taxon>Streptophyta</taxon>
        <taxon>Embryophyta</taxon>
        <taxon>Tracheophyta</taxon>
        <taxon>Spermatophyta</taxon>
        <taxon>Magnoliopsida</taxon>
        <taxon>eudicotyledons</taxon>
        <taxon>Gunneridae</taxon>
        <taxon>Pentapetalae</taxon>
        <taxon>rosids</taxon>
        <taxon>fabids</taxon>
        <taxon>Fabales</taxon>
        <taxon>Fabaceae</taxon>
        <taxon>Papilionoideae</taxon>
        <taxon>50 kb inversion clade</taxon>
        <taxon>NPAAA clade</taxon>
        <taxon>indigoferoid/millettioid clade</taxon>
        <taxon>Phaseoleae</taxon>
        <taxon>Mucuna</taxon>
    </lineage>
</organism>
<keyword evidence="4" id="KW-1185">Reference proteome</keyword>
<accession>A0A371G9Z1</accession>
<dbReference type="STRING" id="157652.A0A371G9Z1"/>
<feature type="compositionally biased region" description="Polar residues" evidence="2">
    <location>
        <begin position="1"/>
        <end position="10"/>
    </location>
</feature>
<dbReference type="EMBL" id="QJKJ01006247">
    <property type="protein sequence ID" value="RDX87374.1"/>
    <property type="molecule type" value="Genomic_DNA"/>
</dbReference>
<dbReference type="PANTHER" id="PTHR47337:SF1">
    <property type="entry name" value="TETRATRICOPEPTIDE REPEAT (TPR)-LIKE SUPERFAMILY PROTEIN"/>
    <property type="match status" value="1"/>
</dbReference>
<keyword evidence="1" id="KW-0802">TPR repeat</keyword>
<dbReference type="InterPro" id="IPR019734">
    <property type="entry name" value="TPR_rpt"/>
</dbReference>
<dbReference type="InterPro" id="IPR011990">
    <property type="entry name" value="TPR-like_helical_dom_sf"/>
</dbReference>
<feature type="compositionally biased region" description="Basic and acidic residues" evidence="2">
    <location>
        <begin position="30"/>
        <end position="39"/>
    </location>
</feature>
<feature type="compositionally biased region" description="Basic residues" evidence="2">
    <location>
        <begin position="18"/>
        <end position="29"/>
    </location>
</feature>
<protein>
    <submittedName>
        <fullName evidence="3">Sti1</fullName>
    </submittedName>
</protein>
<evidence type="ECO:0000313" key="4">
    <source>
        <dbReference type="Proteomes" id="UP000257109"/>
    </source>
</evidence>
<evidence type="ECO:0000256" key="1">
    <source>
        <dbReference type="PROSITE-ProRule" id="PRU00339"/>
    </source>
</evidence>
<dbReference type="OrthoDB" id="1926212at2759"/>
<dbReference type="PROSITE" id="PS50005">
    <property type="entry name" value="TPR"/>
    <property type="match status" value="1"/>
</dbReference>
<reference evidence="3" key="1">
    <citation type="submission" date="2018-05" db="EMBL/GenBank/DDBJ databases">
        <title>Draft genome of Mucuna pruriens seed.</title>
        <authorList>
            <person name="Nnadi N.E."/>
            <person name="Vos R."/>
            <person name="Hasami M.H."/>
            <person name="Devisetty U.K."/>
            <person name="Aguiy J.C."/>
        </authorList>
    </citation>
    <scope>NUCLEOTIDE SEQUENCE [LARGE SCALE GENOMIC DNA]</scope>
    <source>
        <strain evidence="3">JCA_2017</strain>
    </source>
</reference>
<name>A0A371G9Z1_MUCPR</name>
<proteinExistence type="predicted"/>
<sequence>MQQNCSTYENGPSCGKAHTQRYKRRKKRGKESTEQKRNKKMETLKAAIPEGLKRAIGDNSVDDLRSTCSSLHRFFLHFDPFHQMITELADPKYALCGKNKDAALKSKNLGNQCFSNADYAKALDCYTQALRKAPLDTGGIESNLVATLYINRATVLHKMSLLVECLRDCTRALQICPSYAKAWYRRGKANASLGNYKNAICDLNVAKSVEPSMGGKRQIEGELKILLDQCKSMSAVVQIQHKENNCNTVGHSLRSASLLNDIDFLVYHPPPSHHFLPLQDTCVLPNIKCPA</sequence>
<feature type="repeat" description="TPR" evidence="1">
    <location>
        <begin position="180"/>
        <end position="213"/>
    </location>
</feature>
<dbReference type="AlphaFoldDB" id="A0A371G9Z1"/>
<dbReference type="Proteomes" id="UP000257109">
    <property type="component" value="Unassembled WGS sequence"/>
</dbReference>
<dbReference type="Gene3D" id="1.25.40.10">
    <property type="entry name" value="Tetratricopeptide repeat domain"/>
    <property type="match status" value="1"/>
</dbReference>
<gene>
    <name evidence="3" type="primary">sti1</name>
    <name evidence="3" type="ORF">CR513_31156</name>
</gene>
<evidence type="ECO:0000256" key="2">
    <source>
        <dbReference type="SAM" id="MobiDB-lite"/>
    </source>
</evidence>
<feature type="region of interest" description="Disordered" evidence="2">
    <location>
        <begin position="1"/>
        <end position="39"/>
    </location>
</feature>
<feature type="non-terminal residue" evidence="3">
    <location>
        <position position="1"/>
    </location>
</feature>
<evidence type="ECO:0000313" key="3">
    <source>
        <dbReference type="EMBL" id="RDX87374.1"/>
    </source>
</evidence>